<dbReference type="PROSITE" id="PS50887">
    <property type="entry name" value="GGDEF"/>
    <property type="match status" value="1"/>
</dbReference>
<dbReference type="InterPro" id="IPR052163">
    <property type="entry name" value="DGC-Regulatory_Protein"/>
</dbReference>
<dbReference type="PANTHER" id="PTHR46663:SF3">
    <property type="entry name" value="SLL0267 PROTEIN"/>
    <property type="match status" value="1"/>
</dbReference>
<evidence type="ECO:0008006" key="5">
    <source>
        <dbReference type="Google" id="ProtNLM"/>
    </source>
</evidence>
<sequence length="443" mass="49276">MQVHQIELEMQKDTLLRTQAALEDSRDRYMDLYDVAPAGYLTLTKGGKITELSLTAAGLLRDERGKLIQGQFLRFIAPKDQDKWQIQLHHAFKTGGKHNCELTLALADGSTFEACLDYLRTGTKDSYAVRVAITDISARKQAETELRIAAIAFESQEGMVVTDPDGVILRVNRAFTQLTGYTAEEATGRKRVLLTSNRQDADFYRNIRQTLIRDGYWQGEMWNRRKNGELYAEWLTISAVIAPDGSTTHYVGAFSEVTKDKEAEAVIHRLAYYDALTNLPNRRLLHDRISQAMVGSSRSGHHVAVVFMDLDNFKSLNDTRGHDVGDQLLMEVARRIQAHVRAGDTVARLGGDEFVLILEHLSSDAHAATIQVATLGEKIREAIAHPCELDGGEFNCTASFGVALCHGQKDTVATVLKNADIAMYQAKGDGRDRICFFEAPAPC</sequence>
<dbReference type="CDD" id="cd00130">
    <property type="entry name" value="PAS"/>
    <property type="match status" value="1"/>
</dbReference>
<dbReference type="Gene3D" id="3.30.450.20">
    <property type="entry name" value="PAS domain"/>
    <property type="match status" value="2"/>
</dbReference>
<feature type="domain" description="GGDEF" evidence="2">
    <location>
        <begin position="301"/>
        <end position="439"/>
    </location>
</feature>
<dbReference type="SMART" id="SM00267">
    <property type="entry name" value="GGDEF"/>
    <property type="match status" value="1"/>
</dbReference>
<dbReference type="InterPro" id="IPR035965">
    <property type="entry name" value="PAS-like_dom_sf"/>
</dbReference>
<dbReference type="FunFam" id="3.30.70.270:FF:000001">
    <property type="entry name" value="Diguanylate cyclase domain protein"/>
    <property type="match status" value="1"/>
</dbReference>
<dbReference type="NCBIfam" id="TIGR00229">
    <property type="entry name" value="sensory_box"/>
    <property type="match status" value="1"/>
</dbReference>
<dbReference type="InterPro" id="IPR029787">
    <property type="entry name" value="Nucleotide_cyclase"/>
</dbReference>
<dbReference type="SMART" id="SM00091">
    <property type="entry name" value="PAS"/>
    <property type="match status" value="2"/>
</dbReference>
<accession>A0A178MNB5</accession>
<dbReference type="NCBIfam" id="TIGR00254">
    <property type="entry name" value="GGDEF"/>
    <property type="match status" value="1"/>
</dbReference>
<evidence type="ECO:0000259" key="2">
    <source>
        <dbReference type="PROSITE" id="PS50887"/>
    </source>
</evidence>
<dbReference type="SUPFAM" id="SSF55785">
    <property type="entry name" value="PYP-like sensor domain (PAS domain)"/>
    <property type="match status" value="2"/>
</dbReference>
<dbReference type="GO" id="GO:0003824">
    <property type="term" value="F:catalytic activity"/>
    <property type="evidence" value="ECO:0007669"/>
    <property type="project" value="UniProtKB-ARBA"/>
</dbReference>
<dbReference type="STRING" id="1285242.A6A04_19095"/>
<reference evidence="3 4" key="1">
    <citation type="submission" date="2016-04" db="EMBL/GenBank/DDBJ databases">
        <title>Draft genome sequence of freshwater magnetotactic bacteria Magnetospirillum marisnigri SP-1 and Magnetospirillum moscoviense BB-1.</title>
        <authorList>
            <person name="Koziaeva V."/>
            <person name="Dziuba M.V."/>
            <person name="Ivanov T.M."/>
            <person name="Kuznetsov B."/>
            <person name="Grouzdev D.S."/>
        </authorList>
    </citation>
    <scope>NUCLEOTIDE SEQUENCE [LARGE SCALE GENOMIC DNA]</scope>
    <source>
        <strain evidence="3 4">SP-1</strain>
    </source>
</reference>
<keyword evidence="4" id="KW-1185">Reference proteome</keyword>
<gene>
    <name evidence="3" type="ORF">A6A04_19095</name>
</gene>
<evidence type="ECO:0000313" key="4">
    <source>
        <dbReference type="Proteomes" id="UP000078428"/>
    </source>
</evidence>
<proteinExistence type="predicted"/>
<comment type="caution">
    <text evidence="3">The sequence shown here is derived from an EMBL/GenBank/DDBJ whole genome shotgun (WGS) entry which is preliminary data.</text>
</comment>
<name>A0A178MNB5_9PROT</name>
<protein>
    <recommendedName>
        <fullName evidence="5">Response regulator</fullName>
    </recommendedName>
</protein>
<dbReference type="SUPFAM" id="SSF55073">
    <property type="entry name" value="Nucleotide cyclase"/>
    <property type="match status" value="1"/>
</dbReference>
<dbReference type="Pfam" id="PF00990">
    <property type="entry name" value="GGDEF"/>
    <property type="match status" value="1"/>
</dbReference>
<dbReference type="Proteomes" id="UP000078428">
    <property type="component" value="Unassembled WGS sequence"/>
</dbReference>
<feature type="domain" description="PAS" evidence="1">
    <location>
        <begin position="144"/>
        <end position="215"/>
    </location>
</feature>
<dbReference type="EMBL" id="LWQT01000060">
    <property type="protein sequence ID" value="OAN49598.1"/>
    <property type="molecule type" value="Genomic_DNA"/>
</dbReference>
<dbReference type="Pfam" id="PF13426">
    <property type="entry name" value="PAS_9"/>
    <property type="match status" value="2"/>
</dbReference>
<evidence type="ECO:0000313" key="3">
    <source>
        <dbReference type="EMBL" id="OAN49598.1"/>
    </source>
</evidence>
<dbReference type="PANTHER" id="PTHR46663">
    <property type="entry name" value="DIGUANYLATE CYCLASE DGCT-RELATED"/>
    <property type="match status" value="1"/>
</dbReference>
<dbReference type="InterPro" id="IPR000014">
    <property type="entry name" value="PAS"/>
</dbReference>
<dbReference type="PROSITE" id="PS50112">
    <property type="entry name" value="PAS"/>
    <property type="match status" value="1"/>
</dbReference>
<dbReference type="AlphaFoldDB" id="A0A178MNB5"/>
<organism evidence="3 4">
    <name type="scientific">Paramagnetospirillum marisnigri</name>
    <dbReference type="NCBI Taxonomy" id="1285242"/>
    <lineage>
        <taxon>Bacteria</taxon>
        <taxon>Pseudomonadati</taxon>
        <taxon>Pseudomonadota</taxon>
        <taxon>Alphaproteobacteria</taxon>
        <taxon>Rhodospirillales</taxon>
        <taxon>Magnetospirillaceae</taxon>
        <taxon>Paramagnetospirillum</taxon>
    </lineage>
</organism>
<evidence type="ECO:0000259" key="1">
    <source>
        <dbReference type="PROSITE" id="PS50112"/>
    </source>
</evidence>
<dbReference type="InterPro" id="IPR000160">
    <property type="entry name" value="GGDEF_dom"/>
</dbReference>
<dbReference type="Gene3D" id="3.30.70.270">
    <property type="match status" value="1"/>
</dbReference>
<dbReference type="CDD" id="cd01949">
    <property type="entry name" value="GGDEF"/>
    <property type="match status" value="1"/>
</dbReference>
<dbReference type="InterPro" id="IPR043128">
    <property type="entry name" value="Rev_trsase/Diguanyl_cyclase"/>
</dbReference>